<feature type="compositionally biased region" description="Basic and acidic residues" evidence="1">
    <location>
        <begin position="19"/>
        <end position="29"/>
    </location>
</feature>
<dbReference type="AlphaFoldDB" id="A0AAV7SP19"/>
<evidence type="ECO:0000313" key="2">
    <source>
        <dbReference type="EMBL" id="KAJ1165771.1"/>
    </source>
</evidence>
<evidence type="ECO:0000256" key="1">
    <source>
        <dbReference type="SAM" id="MobiDB-lite"/>
    </source>
</evidence>
<reference evidence="2" key="1">
    <citation type="journal article" date="2022" name="bioRxiv">
        <title>Sequencing and chromosome-scale assembly of the giantPleurodeles waltlgenome.</title>
        <authorList>
            <person name="Brown T."/>
            <person name="Elewa A."/>
            <person name="Iarovenko S."/>
            <person name="Subramanian E."/>
            <person name="Araus A.J."/>
            <person name="Petzold A."/>
            <person name="Susuki M."/>
            <person name="Suzuki K.-i.T."/>
            <person name="Hayashi T."/>
            <person name="Toyoda A."/>
            <person name="Oliveira C."/>
            <person name="Osipova E."/>
            <person name="Leigh N.D."/>
            <person name="Simon A."/>
            <person name="Yun M.H."/>
        </authorList>
    </citation>
    <scope>NUCLEOTIDE SEQUENCE</scope>
    <source>
        <strain evidence="2">20211129_DDA</strain>
        <tissue evidence="2">Liver</tissue>
    </source>
</reference>
<organism evidence="2 3">
    <name type="scientific">Pleurodeles waltl</name>
    <name type="common">Iberian ribbed newt</name>
    <dbReference type="NCBI Taxonomy" id="8319"/>
    <lineage>
        <taxon>Eukaryota</taxon>
        <taxon>Metazoa</taxon>
        <taxon>Chordata</taxon>
        <taxon>Craniata</taxon>
        <taxon>Vertebrata</taxon>
        <taxon>Euteleostomi</taxon>
        <taxon>Amphibia</taxon>
        <taxon>Batrachia</taxon>
        <taxon>Caudata</taxon>
        <taxon>Salamandroidea</taxon>
        <taxon>Salamandridae</taxon>
        <taxon>Pleurodelinae</taxon>
        <taxon>Pleurodeles</taxon>
    </lineage>
</organism>
<evidence type="ECO:0000313" key="3">
    <source>
        <dbReference type="Proteomes" id="UP001066276"/>
    </source>
</evidence>
<protein>
    <submittedName>
        <fullName evidence="2">Uncharacterized protein</fullName>
    </submittedName>
</protein>
<feature type="region of interest" description="Disordered" evidence="1">
    <location>
        <begin position="1"/>
        <end position="77"/>
    </location>
</feature>
<sequence length="77" mass="8012">MAAAAPGSDPLRGSPFARPLDHSRSRQRGESGPSSGSRHRAATAAPQKRPANIYEASPRGLNQASFPVAILAPPPSR</sequence>
<dbReference type="Proteomes" id="UP001066276">
    <property type="component" value="Chromosome 4_2"/>
</dbReference>
<comment type="caution">
    <text evidence="2">The sequence shown here is derived from an EMBL/GenBank/DDBJ whole genome shotgun (WGS) entry which is preliminary data.</text>
</comment>
<gene>
    <name evidence="2" type="ORF">NDU88_006188</name>
</gene>
<proteinExistence type="predicted"/>
<keyword evidence="3" id="KW-1185">Reference proteome</keyword>
<name>A0AAV7SP19_PLEWA</name>
<accession>A0AAV7SP19</accession>
<dbReference type="EMBL" id="JANPWB010000008">
    <property type="protein sequence ID" value="KAJ1165771.1"/>
    <property type="molecule type" value="Genomic_DNA"/>
</dbReference>